<evidence type="ECO:0000313" key="3">
    <source>
        <dbReference type="EMBL" id="APW61789.1"/>
    </source>
</evidence>
<organism evidence="3 4">
    <name type="scientific">Paludisphaera borealis</name>
    <dbReference type="NCBI Taxonomy" id="1387353"/>
    <lineage>
        <taxon>Bacteria</taxon>
        <taxon>Pseudomonadati</taxon>
        <taxon>Planctomycetota</taxon>
        <taxon>Planctomycetia</taxon>
        <taxon>Isosphaerales</taxon>
        <taxon>Isosphaeraceae</taxon>
        <taxon>Paludisphaera</taxon>
    </lineage>
</organism>
<reference evidence="4" key="1">
    <citation type="submission" date="2016-12" db="EMBL/GenBank/DDBJ databases">
        <title>Comparative genomics of four Isosphaeraceae planctomycetes: a common pool of plasmids and glycoside hydrolase genes.</title>
        <authorList>
            <person name="Ivanova A."/>
        </authorList>
    </citation>
    <scope>NUCLEOTIDE SEQUENCE [LARGE SCALE GENOMIC DNA]</scope>
    <source>
        <strain evidence="4">PX4</strain>
    </source>
</reference>
<dbReference type="RefSeq" id="WP_076347414.1">
    <property type="nucleotide sequence ID" value="NZ_CP019082.1"/>
</dbReference>
<feature type="region of interest" description="Disordered" evidence="1">
    <location>
        <begin position="32"/>
        <end position="53"/>
    </location>
</feature>
<evidence type="ECO:0000256" key="2">
    <source>
        <dbReference type="SAM" id="SignalP"/>
    </source>
</evidence>
<dbReference type="Proteomes" id="UP000186309">
    <property type="component" value="Chromosome"/>
</dbReference>
<proteinExistence type="predicted"/>
<dbReference type="KEGG" id="pbor:BSF38_03318"/>
<dbReference type="EMBL" id="CP019082">
    <property type="protein sequence ID" value="APW61789.1"/>
    <property type="molecule type" value="Genomic_DNA"/>
</dbReference>
<dbReference type="AlphaFoldDB" id="A0A1U7CSB6"/>
<feature type="signal peptide" evidence="2">
    <location>
        <begin position="1"/>
        <end position="22"/>
    </location>
</feature>
<dbReference type="STRING" id="1387353.BSF38_03318"/>
<dbReference type="PROSITE" id="PS51257">
    <property type="entry name" value="PROKAR_LIPOPROTEIN"/>
    <property type="match status" value="1"/>
</dbReference>
<evidence type="ECO:0000256" key="1">
    <source>
        <dbReference type="SAM" id="MobiDB-lite"/>
    </source>
</evidence>
<feature type="chain" id="PRO_5012120586" evidence="2">
    <location>
        <begin position="23"/>
        <end position="174"/>
    </location>
</feature>
<gene>
    <name evidence="3" type="ORF">BSF38_03318</name>
</gene>
<sequence length="174" mass="19148">MRSRTTKSPAAILLTTATVLLAAAGCEEERHATAPAGAKSKNAVAHGPAAPPKPEFIVGKRTQEIVKVAPELAKGAKASENKITAKDYITLQGNAYVTIIGKTSVMMIDQAMNLYKAEHDRFPKDYDEFMADIIKANNIALPKLPYYQKYGYDENEHKLKVLEYEDLKNQPLGQ</sequence>
<protein>
    <submittedName>
        <fullName evidence="3">Uncharacterized protein</fullName>
    </submittedName>
</protein>
<keyword evidence="4" id="KW-1185">Reference proteome</keyword>
<evidence type="ECO:0000313" key="4">
    <source>
        <dbReference type="Proteomes" id="UP000186309"/>
    </source>
</evidence>
<keyword evidence="2" id="KW-0732">Signal</keyword>
<dbReference type="OrthoDB" id="213044at2"/>
<accession>A0A1U7CSB6</accession>
<name>A0A1U7CSB6_9BACT</name>